<comment type="subcellular location">
    <subcellularLocation>
        <location evidence="1">Cell membrane</location>
        <topology evidence="1">Multi-pass membrane protein</topology>
    </subcellularLocation>
</comment>
<dbReference type="Proteomes" id="UP000199355">
    <property type="component" value="Unassembled WGS sequence"/>
</dbReference>
<dbReference type="Pfam" id="PF12821">
    <property type="entry name" value="ThrE_2"/>
    <property type="match status" value="1"/>
</dbReference>
<dbReference type="RefSeq" id="WP_092153069.1">
    <property type="nucleotide sequence ID" value="NZ_FNBX01000004.1"/>
</dbReference>
<gene>
    <name evidence="10" type="ORF">SAMN05192586_104116</name>
</gene>
<evidence type="ECO:0000259" key="9">
    <source>
        <dbReference type="Pfam" id="PF12821"/>
    </source>
</evidence>
<evidence type="ECO:0000313" key="11">
    <source>
        <dbReference type="Proteomes" id="UP000199355"/>
    </source>
</evidence>
<name>A0A1G7KI32_9BACT</name>
<reference evidence="11" key="1">
    <citation type="submission" date="2016-10" db="EMBL/GenBank/DDBJ databases">
        <authorList>
            <person name="Varghese N."/>
            <person name="Submissions S."/>
        </authorList>
    </citation>
    <scope>NUCLEOTIDE SEQUENCE [LARGE SCALE GENOMIC DNA]</scope>
    <source>
        <strain evidence="11">KHC7</strain>
    </source>
</reference>
<evidence type="ECO:0000256" key="2">
    <source>
        <dbReference type="ARBA" id="ARBA00022475"/>
    </source>
</evidence>
<feature type="transmembrane region" description="Helical" evidence="8">
    <location>
        <begin position="131"/>
        <end position="151"/>
    </location>
</feature>
<accession>A0A1G7KI32</accession>
<dbReference type="AlphaFoldDB" id="A0A1G7KI32"/>
<dbReference type="STRING" id="571438.SAMN05192586_104116"/>
<sequence>MSPLVFYLSDGLFAAVAAVGFAAISRPTLRIAAVAGSLAALGHVSRTLLLHATSMGISSASLCAAAIIGLASIPCANRWHTPAEMFVFPALLPMVPGMFAYKAILAILQFLGAVGVAQRQDLLVSVVFNGLTAFFIMSGLAIGAILPLLLLHRDAPLPRFWRQILRRVRRAG</sequence>
<keyword evidence="6 8" id="KW-0472">Membrane</keyword>
<dbReference type="PANTHER" id="PTHR34390:SF1">
    <property type="entry name" value="SUCCINATE TRANSPORTER SUBUNIT YJJB-RELATED"/>
    <property type="match status" value="1"/>
</dbReference>
<feature type="transmembrane region" description="Helical" evidence="8">
    <location>
        <begin position="85"/>
        <end position="111"/>
    </location>
</feature>
<dbReference type="PANTHER" id="PTHR34390">
    <property type="entry name" value="UPF0442 PROTEIN YJJB-RELATED"/>
    <property type="match status" value="1"/>
</dbReference>
<feature type="transmembrane region" description="Helical" evidence="8">
    <location>
        <begin position="6"/>
        <end position="24"/>
    </location>
</feature>
<evidence type="ECO:0000256" key="1">
    <source>
        <dbReference type="ARBA" id="ARBA00004651"/>
    </source>
</evidence>
<feature type="transmembrane region" description="Helical" evidence="8">
    <location>
        <begin position="55"/>
        <end position="73"/>
    </location>
</feature>
<evidence type="ECO:0000256" key="8">
    <source>
        <dbReference type="SAM" id="Phobius"/>
    </source>
</evidence>
<keyword evidence="5 8" id="KW-1133">Transmembrane helix</keyword>
<keyword evidence="3" id="KW-0997">Cell inner membrane</keyword>
<evidence type="ECO:0000256" key="4">
    <source>
        <dbReference type="ARBA" id="ARBA00022692"/>
    </source>
</evidence>
<dbReference type="OrthoDB" id="9810047at2"/>
<dbReference type="InterPro" id="IPR050539">
    <property type="entry name" value="ThrE_Dicarb/AminoAcid_Exp"/>
</dbReference>
<keyword evidence="4 8" id="KW-0812">Transmembrane</keyword>
<comment type="similarity">
    <text evidence="7">Belongs to the ThrE exporter (TC 2.A.79) family.</text>
</comment>
<protein>
    <submittedName>
        <fullName evidence="10">Uncharacterized membrane protein YjjB, DUF3815 family</fullName>
    </submittedName>
</protein>
<evidence type="ECO:0000256" key="7">
    <source>
        <dbReference type="ARBA" id="ARBA00034125"/>
    </source>
</evidence>
<keyword evidence="11" id="KW-1185">Reference proteome</keyword>
<dbReference type="GO" id="GO:0015744">
    <property type="term" value="P:succinate transport"/>
    <property type="evidence" value="ECO:0007669"/>
    <property type="project" value="TreeGrafter"/>
</dbReference>
<evidence type="ECO:0000256" key="6">
    <source>
        <dbReference type="ARBA" id="ARBA00023136"/>
    </source>
</evidence>
<evidence type="ECO:0000256" key="5">
    <source>
        <dbReference type="ARBA" id="ARBA00022989"/>
    </source>
</evidence>
<evidence type="ECO:0000256" key="3">
    <source>
        <dbReference type="ARBA" id="ARBA00022519"/>
    </source>
</evidence>
<dbReference type="GO" id="GO:0005886">
    <property type="term" value="C:plasma membrane"/>
    <property type="evidence" value="ECO:0007669"/>
    <property type="project" value="UniProtKB-SubCell"/>
</dbReference>
<proteinExistence type="inferred from homology"/>
<dbReference type="EMBL" id="FNBX01000004">
    <property type="protein sequence ID" value="SDF36852.1"/>
    <property type="molecule type" value="Genomic_DNA"/>
</dbReference>
<evidence type="ECO:0000313" key="10">
    <source>
        <dbReference type="EMBL" id="SDF36852.1"/>
    </source>
</evidence>
<dbReference type="InterPro" id="IPR024528">
    <property type="entry name" value="ThrE_2"/>
</dbReference>
<feature type="domain" description="Threonine/Serine exporter ThrE" evidence="9">
    <location>
        <begin position="11"/>
        <end position="148"/>
    </location>
</feature>
<keyword evidence="2" id="KW-1003">Cell membrane</keyword>
<organism evidence="10 11">
    <name type="scientific">Desulfovibrio legallii</name>
    <dbReference type="NCBI Taxonomy" id="571438"/>
    <lineage>
        <taxon>Bacteria</taxon>
        <taxon>Pseudomonadati</taxon>
        <taxon>Thermodesulfobacteriota</taxon>
        <taxon>Desulfovibrionia</taxon>
        <taxon>Desulfovibrionales</taxon>
        <taxon>Desulfovibrionaceae</taxon>
        <taxon>Desulfovibrio</taxon>
    </lineage>
</organism>